<dbReference type="Gene3D" id="2.30.40.10">
    <property type="entry name" value="Urease, subunit C, domain 1"/>
    <property type="match status" value="1"/>
</dbReference>
<name>A0A0M9U3E4_9CHLR</name>
<evidence type="ECO:0000313" key="4">
    <source>
        <dbReference type="Proteomes" id="UP000050501"/>
    </source>
</evidence>
<dbReference type="Gene3D" id="3.20.20.140">
    <property type="entry name" value="Metal-dependent hydrolases"/>
    <property type="match status" value="1"/>
</dbReference>
<dbReference type="Pfam" id="PF07969">
    <property type="entry name" value="Amidohydro_3"/>
    <property type="match status" value="1"/>
</dbReference>
<dbReference type="InterPro" id="IPR013108">
    <property type="entry name" value="Amidohydro_3"/>
</dbReference>
<dbReference type="EMBL" id="DF967975">
    <property type="protein sequence ID" value="GAP19683.1"/>
    <property type="molecule type" value="Genomic_DNA"/>
</dbReference>
<dbReference type="SUPFAM" id="SSF51556">
    <property type="entry name" value="Metallo-dependent hydrolases"/>
    <property type="match status" value="1"/>
</dbReference>
<reference evidence="3 4" key="2">
    <citation type="submission" date="2015-07" db="EMBL/GenBank/DDBJ databases">
        <title>Genome sequence of Levilinea saccharolytica DSM 16555.</title>
        <authorList>
            <person name="Hemp J."/>
            <person name="Ward L.M."/>
            <person name="Pace L.A."/>
            <person name="Fischer W.W."/>
        </authorList>
    </citation>
    <scope>NUCLEOTIDE SEQUENCE [LARGE SCALE GENOMIC DNA]</scope>
    <source>
        <strain evidence="3 4">KIBI-1</strain>
    </source>
</reference>
<dbReference type="CDD" id="cd01297">
    <property type="entry name" value="D-aminoacylase"/>
    <property type="match status" value="1"/>
</dbReference>
<dbReference type="STRING" id="229921.ADN01_04765"/>
<dbReference type="InterPro" id="IPR011059">
    <property type="entry name" value="Metal-dep_hydrolase_composite"/>
</dbReference>
<proteinExistence type="predicted"/>
<dbReference type="AlphaFoldDB" id="A0A0M9U3E4"/>
<reference evidence="2" key="1">
    <citation type="journal article" date="2015" name="Genome Announc.">
        <title>Draft Genome Sequences of Anaerolinea thermolimosa IMO-1, Bellilinea caldifistulae GOMI-1, Leptolinea tardivitalis YMTK-2, Levilinea saccharolytica KIBI-1, Longilinea arvoryzae KOME-1, Previously Described as Members of the Class Anaerolineae (Chloroflexi).</title>
        <authorList>
            <person name="Matsuura N."/>
            <person name="Tourlousse M.D."/>
            <person name="Ohashi A."/>
            <person name="Hugenholtz P."/>
            <person name="Sekiguchi Y."/>
        </authorList>
    </citation>
    <scope>NUCLEOTIDE SEQUENCE</scope>
    <source>
        <strain evidence="2">KIBI-1</strain>
    </source>
</reference>
<dbReference type="GO" id="GO:0016811">
    <property type="term" value="F:hydrolase activity, acting on carbon-nitrogen (but not peptide) bonds, in linear amides"/>
    <property type="evidence" value="ECO:0007669"/>
    <property type="project" value="InterPro"/>
</dbReference>
<sequence>MYDLIFRNGLVIDGSGAAAFRADVGVRGSQIAAVGDLSQAEAAQVVDASGLMVAPGFIDMHSHGDFMLPFLPTADSKVQQGITLEVVGNCGSSMAPLSPAMAAEVNQEKDSRAGQEVTWETFGEFLDTLRRQGTALNVVALVGHGTVREKVMGMTDAAPTPEQLAAMQDEVRAAMQAGARGLSTGLIYTPNVYAKTDEIVALARTAAEMGGIYTSHVRGEGNSLLEAVDEAIQVGREAGISVEVSHLKASGVRNWDKMALVIEKIQKAREEGLNVNADMYPYPASNTGLSSLIPDWAHVGGREAMVARLQDPALRAQLRAELHDEVNANGVGWDRIFISDCPSNPRLEGRHLGEIAAERGVHPWEAVFDILIETRCVADMIMFTMQEENVALGLQQPWVMIGTDASGRAAEGPFSAGKPHPRNYGSFPRVLGYYARQQELFSVEEAVRKMTSLPASKLGLTQRGYLRPGCYADMVVFDAQAVIDRSTFQQPHQYPQGIRWVVVNGQVVVKDGQHTGALPGQIL</sequence>
<accession>A0A0M9U3E4</accession>
<dbReference type="Proteomes" id="UP000050501">
    <property type="component" value="Unassembled WGS sequence"/>
</dbReference>
<dbReference type="InterPro" id="IPR032466">
    <property type="entry name" value="Metal_Hydrolase"/>
</dbReference>
<evidence type="ECO:0000313" key="3">
    <source>
        <dbReference type="EMBL" id="KPL87466.1"/>
    </source>
</evidence>
<protein>
    <submittedName>
        <fullName evidence="2">N-acyl-D-aspartate/D-glutamate deacylase</fullName>
    </submittedName>
</protein>
<feature type="domain" description="Amidohydrolase 3" evidence="1">
    <location>
        <begin position="44"/>
        <end position="509"/>
    </location>
</feature>
<organism evidence="2">
    <name type="scientific">Levilinea saccharolytica</name>
    <dbReference type="NCBI Taxonomy" id="229921"/>
    <lineage>
        <taxon>Bacteria</taxon>
        <taxon>Bacillati</taxon>
        <taxon>Chloroflexota</taxon>
        <taxon>Anaerolineae</taxon>
        <taxon>Anaerolineales</taxon>
        <taxon>Anaerolineaceae</taxon>
        <taxon>Levilinea</taxon>
    </lineage>
</organism>
<keyword evidence="4" id="KW-1185">Reference proteome</keyword>
<gene>
    <name evidence="3" type="ORF">ADN01_04765</name>
    <name evidence="2" type="ORF">LSAC_03594</name>
</gene>
<dbReference type="RefSeq" id="WP_062419938.1">
    <property type="nucleotide sequence ID" value="NZ_BBXZ01000188.1"/>
</dbReference>
<dbReference type="OrthoDB" id="9775607at2"/>
<dbReference type="PANTHER" id="PTHR11647:SF1">
    <property type="entry name" value="COLLAPSIN RESPONSE MEDIATOR PROTEIN"/>
    <property type="match status" value="1"/>
</dbReference>
<evidence type="ECO:0000313" key="2">
    <source>
        <dbReference type="EMBL" id="GAP19683.1"/>
    </source>
</evidence>
<dbReference type="InterPro" id="IPR050378">
    <property type="entry name" value="Metallo-dep_Hydrolases_sf"/>
</dbReference>
<dbReference type="SUPFAM" id="SSF51338">
    <property type="entry name" value="Composite domain of metallo-dependent hydrolases"/>
    <property type="match status" value="1"/>
</dbReference>
<evidence type="ECO:0000259" key="1">
    <source>
        <dbReference type="Pfam" id="PF07969"/>
    </source>
</evidence>
<dbReference type="Gene3D" id="3.30.1490.130">
    <property type="entry name" value="D-aminoacylase. Domain 3"/>
    <property type="match status" value="1"/>
</dbReference>
<dbReference type="EMBL" id="LGCM01000019">
    <property type="protein sequence ID" value="KPL87466.1"/>
    <property type="molecule type" value="Genomic_DNA"/>
</dbReference>
<dbReference type="InterPro" id="IPR023100">
    <property type="entry name" value="D-aminoacylase_insert_dom_sf"/>
</dbReference>
<dbReference type="PATRIC" id="fig|229921.5.peg.3307"/>
<dbReference type="PANTHER" id="PTHR11647">
    <property type="entry name" value="HYDRANTOINASE/DIHYDROPYRIMIDINASE FAMILY MEMBER"/>
    <property type="match status" value="1"/>
</dbReference>